<dbReference type="InterPro" id="IPR036691">
    <property type="entry name" value="Endo/exonu/phosph_ase_sf"/>
</dbReference>
<dbReference type="PANTHER" id="PTHR33395">
    <property type="entry name" value="TRANSCRIPTASE, PUTATIVE-RELATED-RELATED"/>
    <property type="match status" value="1"/>
</dbReference>
<evidence type="ECO:0000313" key="4">
    <source>
        <dbReference type="EMBL" id="CAB3256296.1"/>
    </source>
</evidence>
<keyword evidence="1" id="KW-0175">Coiled coil</keyword>
<evidence type="ECO:0000259" key="3">
    <source>
        <dbReference type="Pfam" id="PF25298"/>
    </source>
</evidence>
<dbReference type="Proteomes" id="UP000494106">
    <property type="component" value="Unassembled WGS sequence"/>
</dbReference>
<evidence type="ECO:0000256" key="1">
    <source>
        <dbReference type="SAM" id="Coils"/>
    </source>
</evidence>
<dbReference type="Gene3D" id="3.60.10.10">
    <property type="entry name" value="Endonuclease/exonuclease/phosphatase"/>
    <property type="match status" value="1"/>
</dbReference>
<evidence type="ECO:0000313" key="5">
    <source>
        <dbReference type="Proteomes" id="UP000494106"/>
    </source>
</evidence>
<gene>
    <name evidence="4" type="ORF">APLA_LOCUS15302</name>
</gene>
<keyword evidence="5" id="KW-1185">Reference proteome</keyword>
<dbReference type="OrthoDB" id="5989141at2759"/>
<organism evidence="4 5">
    <name type="scientific">Arctia plantaginis</name>
    <name type="common">Wood tiger moth</name>
    <name type="synonym">Phalaena plantaginis</name>
    <dbReference type="NCBI Taxonomy" id="874455"/>
    <lineage>
        <taxon>Eukaryota</taxon>
        <taxon>Metazoa</taxon>
        <taxon>Ecdysozoa</taxon>
        <taxon>Arthropoda</taxon>
        <taxon>Hexapoda</taxon>
        <taxon>Insecta</taxon>
        <taxon>Pterygota</taxon>
        <taxon>Neoptera</taxon>
        <taxon>Endopterygota</taxon>
        <taxon>Lepidoptera</taxon>
        <taxon>Glossata</taxon>
        <taxon>Ditrysia</taxon>
        <taxon>Noctuoidea</taxon>
        <taxon>Erebidae</taxon>
        <taxon>Arctiinae</taxon>
        <taxon>Arctia</taxon>
    </lineage>
</organism>
<sequence>MWRERKRWCDVLHLERQLDFACAGITEVGFRKLGDRRSTWRCMECKTAQSPVAPTNLQLSKQLSELRSTLDTIMKQLSPLATLVEDVKLIKQDVSDLKDSVNFAQKTADDSISKIGSLVTRVSHMEAQTNSLDNLKMDMAKLKEDLQDKEQWARANNVEIKGVPLSKSENLYDIVAKITKNIKCTIRKEDINYIARVPSLKSDSSKSIIMALNNRYTKEEFVAAARQHKGISILDLGYNGEGKVFINDHLTLHNKALLKKVKELAFEKQFKYVWVKHCKILNARGLRTKVTLFRRNVGLNCYDIIAITESWLMAGISDRELFDDRYVVFRRDRDYESTTQQYGGGVILAISRKFGAFEQLTWRSSAEDIWATVTMRSKGGPVKLHLCTVYLCNQRGGNSINAQLVNFADKLENNFRATPNDLFLILGDFNMPNITWKPVDGGYTEPIGIFNESQTSFMDVLAECNLNQFNSVPNFMDRILDLALSNTSLEVLPSSHPLDFYKHRVPP</sequence>
<dbReference type="GO" id="GO:0061343">
    <property type="term" value="P:cell adhesion involved in heart morphogenesis"/>
    <property type="evidence" value="ECO:0007669"/>
    <property type="project" value="TreeGrafter"/>
</dbReference>
<reference evidence="4 5" key="1">
    <citation type="submission" date="2020-04" db="EMBL/GenBank/DDBJ databases">
        <authorList>
            <person name="Wallbank WR R."/>
            <person name="Pardo Diaz C."/>
            <person name="Kozak K."/>
            <person name="Martin S."/>
            <person name="Jiggins C."/>
            <person name="Moest M."/>
            <person name="Warren A I."/>
            <person name="Byers J.R.P. K."/>
            <person name="Montejo-Kovacevich G."/>
            <person name="Yen C E."/>
        </authorList>
    </citation>
    <scope>NUCLEOTIDE SEQUENCE [LARGE SCALE GENOMIC DNA]</scope>
</reference>
<protein>
    <recommendedName>
        <fullName evidence="6">Endonuclease/exonuclease/phosphatase domain-containing protein</fullName>
    </recommendedName>
</protein>
<evidence type="ECO:0000259" key="2">
    <source>
        <dbReference type="Pfam" id="PF14529"/>
    </source>
</evidence>
<name>A0A8S1BGX6_ARCPL</name>
<feature type="domain" description="Endonuclease/exonuclease/phosphatase" evidence="2">
    <location>
        <begin position="386"/>
        <end position="491"/>
    </location>
</feature>
<dbReference type="InterPro" id="IPR057251">
    <property type="entry name" value="FP_C"/>
</dbReference>
<dbReference type="Pfam" id="PF14529">
    <property type="entry name" value="Exo_endo_phos_2"/>
    <property type="match status" value="1"/>
</dbReference>
<dbReference type="GO" id="GO:0031012">
    <property type="term" value="C:extracellular matrix"/>
    <property type="evidence" value="ECO:0007669"/>
    <property type="project" value="TreeGrafter"/>
</dbReference>
<dbReference type="AlphaFoldDB" id="A0A8S1BGX6"/>
<feature type="domain" description="FP protein C-terminal" evidence="3">
    <location>
        <begin position="251"/>
        <end position="281"/>
    </location>
</feature>
<evidence type="ECO:0008006" key="6">
    <source>
        <dbReference type="Google" id="ProtNLM"/>
    </source>
</evidence>
<dbReference type="SUPFAM" id="SSF56219">
    <property type="entry name" value="DNase I-like"/>
    <property type="match status" value="1"/>
</dbReference>
<dbReference type="InterPro" id="IPR005135">
    <property type="entry name" value="Endo/exonuclease/phosphatase"/>
</dbReference>
<dbReference type="EMBL" id="CADEBC010000586">
    <property type="protein sequence ID" value="CAB3256296.1"/>
    <property type="molecule type" value="Genomic_DNA"/>
</dbReference>
<feature type="coiled-coil region" evidence="1">
    <location>
        <begin position="125"/>
        <end position="152"/>
    </location>
</feature>
<proteinExistence type="predicted"/>
<comment type="caution">
    <text evidence="4">The sequence shown here is derived from an EMBL/GenBank/DDBJ whole genome shotgun (WGS) entry which is preliminary data.</text>
</comment>
<dbReference type="Pfam" id="PF25298">
    <property type="entry name" value="Baculo_FP_2nd"/>
    <property type="match status" value="1"/>
</dbReference>
<dbReference type="PANTHER" id="PTHR33395:SF22">
    <property type="entry name" value="REVERSE TRANSCRIPTASE DOMAIN-CONTAINING PROTEIN"/>
    <property type="match status" value="1"/>
</dbReference>
<dbReference type="GO" id="GO:0003824">
    <property type="term" value="F:catalytic activity"/>
    <property type="evidence" value="ECO:0007669"/>
    <property type="project" value="InterPro"/>
</dbReference>
<dbReference type="GO" id="GO:0007508">
    <property type="term" value="P:larval heart development"/>
    <property type="evidence" value="ECO:0007669"/>
    <property type="project" value="TreeGrafter"/>
</dbReference>
<accession>A0A8S1BGX6</accession>